<dbReference type="EMBL" id="CP141884">
    <property type="protein sequence ID" value="WRT66514.1"/>
    <property type="molecule type" value="Genomic_DNA"/>
</dbReference>
<name>A0ABZ1CZE8_9TREE</name>
<feature type="region of interest" description="Disordered" evidence="1">
    <location>
        <begin position="688"/>
        <end position="711"/>
    </location>
</feature>
<feature type="compositionally biased region" description="Basic and acidic residues" evidence="1">
    <location>
        <begin position="72"/>
        <end position="87"/>
    </location>
</feature>
<organism evidence="2 3">
    <name type="scientific">Kwoniella shivajii</name>
    <dbReference type="NCBI Taxonomy" id="564305"/>
    <lineage>
        <taxon>Eukaryota</taxon>
        <taxon>Fungi</taxon>
        <taxon>Dikarya</taxon>
        <taxon>Basidiomycota</taxon>
        <taxon>Agaricomycotina</taxon>
        <taxon>Tremellomycetes</taxon>
        <taxon>Tremellales</taxon>
        <taxon>Cryptococcaceae</taxon>
        <taxon>Kwoniella</taxon>
    </lineage>
</organism>
<gene>
    <name evidence="2" type="ORF">IL334_003473</name>
</gene>
<dbReference type="RefSeq" id="XP_062791254.1">
    <property type="nucleotide sequence ID" value="XM_062935203.1"/>
</dbReference>
<protein>
    <submittedName>
        <fullName evidence="2">Uncharacterized protein</fullName>
    </submittedName>
</protein>
<feature type="region of interest" description="Disordered" evidence="1">
    <location>
        <begin position="67"/>
        <end position="138"/>
    </location>
</feature>
<reference evidence="2 3" key="1">
    <citation type="submission" date="2024-01" db="EMBL/GenBank/DDBJ databases">
        <title>Comparative genomics of Cryptococcus and Kwoniella reveals pathogenesis evolution and contrasting modes of karyotype evolution via chromosome fusion or intercentromeric recombination.</title>
        <authorList>
            <person name="Coelho M.A."/>
            <person name="David-Palma M."/>
            <person name="Shea T."/>
            <person name="Bowers K."/>
            <person name="McGinley-Smith S."/>
            <person name="Mohammad A.W."/>
            <person name="Gnirke A."/>
            <person name="Yurkov A.M."/>
            <person name="Nowrousian M."/>
            <person name="Sun S."/>
            <person name="Cuomo C.A."/>
            <person name="Heitman J."/>
        </authorList>
    </citation>
    <scope>NUCLEOTIDE SEQUENCE [LARGE SCALE GENOMIC DNA]</scope>
    <source>
        <strain evidence="2">CBS 11374</strain>
    </source>
</reference>
<dbReference type="GeneID" id="87955604"/>
<proteinExistence type="predicted"/>
<keyword evidence="3" id="KW-1185">Reference proteome</keyword>
<evidence type="ECO:0000256" key="1">
    <source>
        <dbReference type="SAM" id="MobiDB-lite"/>
    </source>
</evidence>
<evidence type="ECO:0000313" key="2">
    <source>
        <dbReference type="EMBL" id="WRT66514.1"/>
    </source>
</evidence>
<accession>A0ABZ1CZE8</accession>
<sequence length="738" mass="82788">MEDSLEDLPQEEAQELRDFLDKRRWFESKLKIPLHLSIDDVTQWQIERDRTEEEVLDFDGGDLERIKKKTRDQRGDRRAHNAQRETLGEAGNASPPSRPGQDKGGLGRPTQRSRGQGVMVRTAGGSMANTIRKGAPATSEYHQDLQRLIRQLPKAAYNPLSHPAYPEKDKQHAEILVALHASQAQAQDSLNHCQILIQWYGKLVEARQSILNRQKDLSTCSHLLQEINNVETIEDMVWIQRADEGATLTHQMDLAIFKYRNTCRQYPEVQIEDDLIDQAERSSQNLLDLSETARRNIQVLPLVQRIIRAIDKVEIDFTALETSIQFKAHQISWPGMCSDIAPITERVSNVLEKTLALTNDMTRLRETRKLPKLLDSLETKMAKVTNQQAQLKQSSDLLIRVHKQTQAVECVEAQVIKLQQKINTVHFDATTLQALEREHADWTSTLANRIPFLDNNTSLSPSLTSPKPSILKVATVDQAVRDHVNKRSMELASKVAQCRIAYHHAEKCHLATALWQPVYHNIMAEINKLDMSNLPSKAAVLAIDDLFHKLKPVLFHHRHEAIDALEQYAKHTNPAEDASETALQTARLAVNGALSEMDHIEITLDSLRAAAKLVDADDVFGPLPLDPTTPPARPPVVALPTIAGAMDDLRIPVTPSKLPRLAHRTASNPISTPRNPSPVVTQTTLRNRAVSETPSRIPSLQSLSTSQSRPTLTQYVADPKSKLDIAVGEIINKLDVST</sequence>
<evidence type="ECO:0000313" key="3">
    <source>
        <dbReference type="Proteomes" id="UP001329825"/>
    </source>
</evidence>
<dbReference type="Proteomes" id="UP001329825">
    <property type="component" value="Chromosome 4"/>
</dbReference>